<evidence type="ECO:0000256" key="1">
    <source>
        <dbReference type="ARBA" id="ARBA00001974"/>
    </source>
</evidence>
<dbReference type="InterPro" id="IPR008333">
    <property type="entry name" value="Cbr1-like_FAD-bd_dom"/>
</dbReference>
<keyword evidence="4" id="KW-0285">Flavoprotein</keyword>
<evidence type="ECO:0000256" key="7">
    <source>
        <dbReference type="ARBA" id="ARBA00023136"/>
    </source>
</evidence>
<keyword evidence="6" id="KW-0560">Oxidoreductase</keyword>
<evidence type="ECO:0000256" key="6">
    <source>
        <dbReference type="ARBA" id="ARBA00023002"/>
    </source>
</evidence>
<evidence type="ECO:0000256" key="4">
    <source>
        <dbReference type="ARBA" id="ARBA00022630"/>
    </source>
</evidence>
<evidence type="ECO:0000256" key="3">
    <source>
        <dbReference type="ARBA" id="ARBA00006105"/>
    </source>
</evidence>
<accession>A0ABR0JE63</accession>
<feature type="compositionally biased region" description="Low complexity" evidence="8">
    <location>
        <begin position="267"/>
        <end position="281"/>
    </location>
</feature>
<dbReference type="EMBL" id="JAVRRF010000008">
    <property type="protein sequence ID" value="KAK5062200.1"/>
    <property type="molecule type" value="Genomic_DNA"/>
</dbReference>
<evidence type="ECO:0000256" key="5">
    <source>
        <dbReference type="ARBA" id="ARBA00022827"/>
    </source>
</evidence>
<dbReference type="SUPFAM" id="SSF52343">
    <property type="entry name" value="Ferredoxin reductase-like, C-terminal NADP-linked domain"/>
    <property type="match status" value="1"/>
</dbReference>
<dbReference type="Gene3D" id="3.40.50.80">
    <property type="entry name" value="Nucleotide-binding domain of ferredoxin-NADP reductase (FNR) module"/>
    <property type="match status" value="1"/>
</dbReference>
<comment type="cofactor">
    <cofactor evidence="1">
        <name>FAD</name>
        <dbReference type="ChEBI" id="CHEBI:57692"/>
    </cofactor>
</comment>
<feature type="region of interest" description="Disordered" evidence="8">
    <location>
        <begin position="1"/>
        <end position="49"/>
    </location>
</feature>
<evidence type="ECO:0000313" key="12">
    <source>
        <dbReference type="Proteomes" id="UP001345691"/>
    </source>
</evidence>
<comment type="similarity">
    <text evidence="3">Belongs to the flavoprotein pyridine nucleotide cytochrome reductase family.</text>
</comment>
<sequence length="391" mass="43574">MFARCQVRAPRSLKHGPSSSPLRSAARAYSSTTEQSHEPPNARNSSRPRPIYRNFLSGLSVGLVLAVGWLAYDTYNQRDPFTAYSLVGKEPVSSTASILHLEPKSKTRDLELYKDAWRKGIWNVQFKQPQLQIVRAYTPLPPGDGSTGQEKGELRFLIRRDPHGEVSSYLHKLSPGAGIEMRGPYLEYELTPEVQQIAFFAGGTGIAPALQVAHALFEGDKTDPSRKDKKLHILWANRTRDDCLGGVSDSPPDTALPPKPTWSGLFSSTKSKPKQTSPPSQEKGVIVKELEALKQKYPGQITVEYYVNTEDTWIDEDAVFRALARFDDKVFTSSAASQEQRQILISGPPGFISYLAGPKEWRNGREEQGSVSRLVAHALSRHPHNVKVWKI</sequence>
<comment type="subcellular location">
    <subcellularLocation>
        <location evidence="2">Membrane</location>
    </subcellularLocation>
</comment>
<evidence type="ECO:0000256" key="9">
    <source>
        <dbReference type="SAM" id="Phobius"/>
    </source>
</evidence>
<feature type="transmembrane region" description="Helical" evidence="9">
    <location>
        <begin position="51"/>
        <end position="72"/>
    </location>
</feature>
<evidence type="ECO:0000256" key="8">
    <source>
        <dbReference type="SAM" id="MobiDB-lite"/>
    </source>
</evidence>
<dbReference type="CDD" id="cd06183">
    <property type="entry name" value="cyt_b5_reduct_like"/>
    <property type="match status" value="1"/>
</dbReference>
<reference evidence="11 12" key="1">
    <citation type="submission" date="2023-08" db="EMBL/GenBank/DDBJ databases">
        <title>Black Yeasts Isolated from many extreme environments.</title>
        <authorList>
            <person name="Coleine C."/>
            <person name="Stajich J.E."/>
            <person name="Selbmann L."/>
        </authorList>
    </citation>
    <scope>NUCLEOTIDE SEQUENCE [LARGE SCALE GENOMIC DNA]</scope>
    <source>
        <strain evidence="11 12">CCFEE 6328</strain>
    </source>
</reference>
<gene>
    <name evidence="11" type="primary">CYC2</name>
    <name evidence="11" type="ORF">LTR69_004558</name>
</gene>
<protein>
    <submittedName>
        <fullName evidence="11">Mitochondrial peripheral inner membrane protein</fullName>
    </submittedName>
</protein>
<feature type="compositionally biased region" description="Low complexity" evidence="8">
    <location>
        <begin position="17"/>
        <end position="31"/>
    </location>
</feature>
<keyword evidence="12" id="KW-1185">Reference proteome</keyword>
<proteinExistence type="inferred from homology"/>
<dbReference type="Proteomes" id="UP001345691">
    <property type="component" value="Unassembled WGS sequence"/>
</dbReference>
<dbReference type="Gene3D" id="2.40.30.10">
    <property type="entry name" value="Translation factors"/>
    <property type="match status" value="1"/>
</dbReference>
<dbReference type="InterPro" id="IPR017927">
    <property type="entry name" value="FAD-bd_FR_type"/>
</dbReference>
<organism evidence="11 12">
    <name type="scientific">Exophiala sideris</name>
    <dbReference type="NCBI Taxonomy" id="1016849"/>
    <lineage>
        <taxon>Eukaryota</taxon>
        <taxon>Fungi</taxon>
        <taxon>Dikarya</taxon>
        <taxon>Ascomycota</taxon>
        <taxon>Pezizomycotina</taxon>
        <taxon>Eurotiomycetes</taxon>
        <taxon>Chaetothyriomycetidae</taxon>
        <taxon>Chaetothyriales</taxon>
        <taxon>Herpotrichiellaceae</taxon>
        <taxon>Exophiala</taxon>
    </lineage>
</organism>
<name>A0ABR0JE63_9EURO</name>
<keyword evidence="7 9" id="KW-0472">Membrane</keyword>
<evidence type="ECO:0000259" key="10">
    <source>
        <dbReference type="PROSITE" id="PS51384"/>
    </source>
</evidence>
<keyword evidence="9" id="KW-1133">Transmembrane helix</keyword>
<comment type="caution">
    <text evidence="11">The sequence shown here is derived from an EMBL/GenBank/DDBJ whole genome shotgun (WGS) entry which is preliminary data.</text>
</comment>
<keyword evidence="5" id="KW-0274">FAD</keyword>
<keyword evidence="9" id="KW-0812">Transmembrane</keyword>
<dbReference type="PROSITE" id="PS51384">
    <property type="entry name" value="FAD_FR"/>
    <property type="match status" value="1"/>
</dbReference>
<dbReference type="Pfam" id="PF00175">
    <property type="entry name" value="NAD_binding_1"/>
    <property type="match status" value="1"/>
</dbReference>
<dbReference type="PRINTS" id="PR00406">
    <property type="entry name" value="CYTB5RDTASE"/>
</dbReference>
<dbReference type="Pfam" id="PF00970">
    <property type="entry name" value="FAD_binding_6"/>
    <property type="match status" value="1"/>
</dbReference>
<dbReference type="SUPFAM" id="SSF63380">
    <property type="entry name" value="Riboflavin synthase domain-like"/>
    <property type="match status" value="1"/>
</dbReference>
<feature type="region of interest" description="Disordered" evidence="8">
    <location>
        <begin position="244"/>
        <end position="283"/>
    </location>
</feature>
<dbReference type="InterPro" id="IPR001433">
    <property type="entry name" value="OxRdtase_FAD/NAD-bd"/>
</dbReference>
<dbReference type="InterPro" id="IPR017938">
    <property type="entry name" value="Riboflavin_synthase-like_b-brl"/>
</dbReference>
<dbReference type="InterPro" id="IPR039261">
    <property type="entry name" value="FNR_nucleotide-bd"/>
</dbReference>
<dbReference type="PANTHER" id="PTHR19370:SF189">
    <property type="entry name" value="CYTOCHROME C MITOCHONDRIAL IMPORT FACTOR CYC2"/>
    <property type="match status" value="1"/>
</dbReference>
<dbReference type="InterPro" id="IPR001834">
    <property type="entry name" value="CBR-like"/>
</dbReference>
<feature type="domain" description="FAD-binding FR-type" evidence="10">
    <location>
        <begin position="79"/>
        <end position="191"/>
    </location>
</feature>
<feature type="compositionally biased region" description="Low complexity" evidence="8">
    <location>
        <begin position="39"/>
        <end position="49"/>
    </location>
</feature>
<evidence type="ECO:0000256" key="2">
    <source>
        <dbReference type="ARBA" id="ARBA00004370"/>
    </source>
</evidence>
<dbReference type="PANTHER" id="PTHR19370">
    <property type="entry name" value="NADH-CYTOCHROME B5 REDUCTASE"/>
    <property type="match status" value="1"/>
</dbReference>
<evidence type="ECO:0000313" key="11">
    <source>
        <dbReference type="EMBL" id="KAK5062200.1"/>
    </source>
</evidence>